<dbReference type="SUPFAM" id="SSF53335">
    <property type="entry name" value="S-adenosyl-L-methionine-dependent methyltransferases"/>
    <property type="match status" value="1"/>
</dbReference>
<evidence type="ECO:0000313" key="2">
    <source>
        <dbReference type="Proteomes" id="UP000034913"/>
    </source>
</evidence>
<protein>
    <recommendedName>
        <fullName evidence="3">Methyltransferase type 11 domain-containing protein</fullName>
    </recommendedName>
</protein>
<sequence length="231" mass="27159">MIVEKLMRRYRLVTKRQPLDLHHYQLPYKLHFGPGPEWVKPSTHWLAIDVEHTSDIRLDFNKDQSLPLPSGSVSSIYGSHVFEHMSIFAAPRIFSERYRVLKMGGSFRLVLPDAERSIREYVSGNRDFQLFRRRMERAKTKYNKDYSLFEALKEDFLSPSGQRALGDNTLAHQNAWDFESLCNDLARAGFRREGITRKQFQETSCRDFDFEGTYPAEANEDYRSMYVEVTK</sequence>
<dbReference type="AlphaFoldDB" id="A0A0G2A4H4"/>
<dbReference type="InterPro" id="IPR029063">
    <property type="entry name" value="SAM-dependent_MTases_sf"/>
</dbReference>
<reference evidence="1 2" key="1">
    <citation type="journal article" date="2015" name="Nature">
        <title>rRNA introns, odd ribosomes, and small enigmatic genomes across a large radiation of phyla.</title>
        <authorList>
            <person name="Brown C.T."/>
            <person name="Hug L.A."/>
            <person name="Thomas B.C."/>
            <person name="Sharon I."/>
            <person name="Castelle C.J."/>
            <person name="Singh A."/>
            <person name="Wilkins M.J."/>
            <person name="Williams K.H."/>
            <person name="Banfield J.F."/>
        </authorList>
    </citation>
    <scope>NUCLEOTIDE SEQUENCE [LARGE SCALE GENOMIC DNA]</scope>
</reference>
<comment type="caution">
    <text evidence="1">The sequence shown here is derived from an EMBL/GenBank/DDBJ whole genome shotgun (WGS) entry which is preliminary data.</text>
</comment>
<accession>A0A0G2A4H4</accession>
<evidence type="ECO:0000313" key="1">
    <source>
        <dbReference type="EMBL" id="KKW27119.1"/>
    </source>
</evidence>
<proteinExistence type="predicted"/>
<dbReference type="EMBL" id="LCRB01000001">
    <property type="protein sequence ID" value="KKW27119.1"/>
    <property type="molecule type" value="Genomic_DNA"/>
</dbReference>
<gene>
    <name evidence="1" type="ORF">VF00_C0001G0054</name>
</gene>
<dbReference type="Gene3D" id="3.40.50.150">
    <property type="entry name" value="Vaccinia Virus protein VP39"/>
    <property type="match status" value="1"/>
</dbReference>
<name>A0A0G2A4H4_UNCK3</name>
<evidence type="ECO:0008006" key="3">
    <source>
        <dbReference type="Google" id="ProtNLM"/>
    </source>
</evidence>
<organism evidence="1 2">
    <name type="scientific">candidate division Kazan bacterium GW2011_GWB1_52_7</name>
    <dbReference type="NCBI Taxonomy" id="1620414"/>
    <lineage>
        <taxon>Bacteria</taxon>
        <taxon>Bacteria division Kazan-3B-28</taxon>
    </lineage>
</organism>
<dbReference type="Proteomes" id="UP000034913">
    <property type="component" value="Unassembled WGS sequence"/>
</dbReference>